<dbReference type="EMBL" id="JBHVBU010000116">
    <property type="protein sequence ID" value="MFE7966944.1"/>
    <property type="molecule type" value="Genomic_DNA"/>
</dbReference>
<proteinExistence type="predicted"/>
<evidence type="ECO:0000313" key="2">
    <source>
        <dbReference type="Proteomes" id="UP001600650"/>
    </source>
</evidence>
<evidence type="ECO:0000313" key="1">
    <source>
        <dbReference type="EMBL" id="MFE7966944.1"/>
    </source>
</evidence>
<dbReference type="RefSeq" id="WP_381728282.1">
    <property type="nucleotide sequence ID" value="NZ_JBHVBU010000116.1"/>
</dbReference>
<sequence>MTRTGYVTEAAISVIAARLSIEVPGLSQTEITRISRRQAEDLVREGYRITVPVDAVPAAARRRKATRTT</sequence>
<keyword evidence="2" id="KW-1185">Reference proteome</keyword>
<organism evidence="1 2">
    <name type="scientific">Streptomyces cellulosae</name>
    <dbReference type="NCBI Taxonomy" id="1968"/>
    <lineage>
        <taxon>Bacteria</taxon>
        <taxon>Bacillati</taxon>
        <taxon>Actinomycetota</taxon>
        <taxon>Actinomycetes</taxon>
        <taxon>Kitasatosporales</taxon>
        <taxon>Streptomycetaceae</taxon>
        <taxon>Streptomyces</taxon>
    </lineage>
</organism>
<reference evidence="1 2" key="1">
    <citation type="submission" date="2024-09" db="EMBL/GenBank/DDBJ databases">
        <title>The Natural Products Discovery Center: Release of the First 8490 Sequenced Strains for Exploring Actinobacteria Biosynthetic Diversity.</title>
        <authorList>
            <person name="Kalkreuter E."/>
            <person name="Kautsar S.A."/>
            <person name="Yang D."/>
            <person name="Bader C.D."/>
            <person name="Teijaro C.N."/>
            <person name="Fluegel L."/>
            <person name="Davis C.M."/>
            <person name="Simpson J.R."/>
            <person name="Lauterbach L."/>
            <person name="Steele A.D."/>
            <person name="Gui C."/>
            <person name="Meng S."/>
            <person name="Li G."/>
            <person name="Viehrig K."/>
            <person name="Ye F."/>
            <person name="Su P."/>
            <person name="Kiefer A.F."/>
            <person name="Nichols A."/>
            <person name="Cepeda A.J."/>
            <person name="Yan W."/>
            <person name="Fan B."/>
            <person name="Jiang Y."/>
            <person name="Adhikari A."/>
            <person name="Zheng C.-J."/>
            <person name="Schuster L."/>
            <person name="Cowan T.M."/>
            <person name="Smanski M.J."/>
            <person name="Chevrette M.G."/>
            <person name="De Carvalho L.P.S."/>
            <person name="Shen B."/>
        </authorList>
    </citation>
    <scope>NUCLEOTIDE SEQUENCE [LARGE SCALE GENOMIC DNA]</scope>
    <source>
        <strain evidence="1 2">NPDC057399</strain>
    </source>
</reference>
<gene>
    <name evidence="1" type="ORF">ACFU0X_28520</name>
</gene>
<name>A0ABW6JS89_STRCE</name>
<accession>A0ABW6JS89</accession>
<comment type="caution">
    <text evidence="1">The sequence shown here is derived from an EMBL/GenBank/DDBJ whole genome shotgun (WGS) entry which is preliminary data.</text>
</comment>
<dbReference type="Proteomes" id="UP001600650">
    <property type="component" value="Unassembled WGS sequence"/>
</dbReference>
<protein>
    <submittedName>
        <fullName evidence="1">Uncharacterized protein</fullName>
    </submittedName>
</protein>